<name>A0A084VZK2_ANOSI</name>
<gene>
    <name evidence="2" type="ORF">ZHAS_00011192</name>
</gene>
<proteinExistence type="predicted"/>
<dbReference type="EMBL" id="KE525251">
    <property type="protein sequence ID" value="KFB43396.1"/>
    <property type="molecule type" value="Genomic_DNA"/>
</dbReference>
<evidence type="ECO:0000313" key="4">
    <source>
        <dbReference type="Proteomes" id="UP000030765"/>
    </source>
</evidence>
<dbReference type="GO" id="GO:0016787">
    <property type="term" value="F:hydrolase activity"/>
    <property type="evidence" value="ECO:0007669"/>
    <property type="project" value="UniProtKB-KW"/>
</dbReference>
<dbReference type="EnsemblMetazoa" id="ASIC011192-RA">
    <property type="protein sequence ID" value="ASIC011192-PA"/>
    <property type="gene ID" value="ASIC011192"/>
</dbReference>
<keyword evidence="2" id="KW-0378">Hydrolase</keyword>
<feature type="region of interest" description="Disordered" evidence="1">
    <location>
        <begin position="44"/>
        <end position="67"/>
    </location>
</feature>
<evidence type="ECO:0000256" key="1">
    <source>
        <dbReference type="SAM" id="MobiDB-lite"/>
    </source>
</evidence>
<organism evidence="2">
    <name type="scientific">Anopheles sinensis</name>
    <name type="common">Mosquito</name>
    <dbReference type="NCBI Taxonomy" id="74873"/>
    <lineage>
        <taxon>Eukaryota</taxon>
        <taxon>Metazoa</taxon>
        <taxon>Ecdysozoa</taxon>
        <taxon>Arthropoda</taxon>
        <taxon>Hexapoda</taxon>
        <taxon>Insecta</taxon>
        <taxon>Pterygota</taxon>
        <taxon>Neoptera</taxon>
        <taxon>Endopterygota</taxon>
        <taxon>Diptera</taxon>
        <taxon>Nematocera</taxon>
        <taxon>Culicoidea</taxon>
        <taxon>Culicidae</taxon>
        <taxon>Anophelinae</taxon>
        <taxon>Anopheles</taxon>
    </lineage>
</organism>
<dbReference type="Proteomes" id="UP000030765">
    <property type="component" value="Unassembled WGS sequence"/>
</dbReference>
<dbReference type="AlphaFoldDB" id="A0A084VZK2"/>
<dbReference type="VEuPathDB" id="VectorBase:ASIC011192"/>
<evidence type="ECO:0000313" key="3">
    <source>
        <dbReference type="EnsemblMetazoa" id="ASIC011192-PA"/>
    </source>
</evidence>
<reference evidence="2 4" key="1">
    <citation type="journal article" date="2014" name="BMC Genomics">
        <title>Genome sequence of Anopheles sinensis provides insight into genetics basis of mosquito competence for malaria parasites.</title>
        <authorList>
            <person name="Zhou D."/>
            <person name="Zhang D."/>
            <person name="Ding G."/>
            <person name="Shi L."/>
            <person name="Hou Q."/>
            <person name="Ye Y."/>
            <person name="Xu Y."/>
            <person name="Zhou H."/>
            <person name="Xiong C."/>
            <person name="Li S."/>
            <person name="Yu J."/>
            <person name="Hong S."/>
            <person name="Yu X."/>
            <person name="Zou P."/>
            <person name="Chen C."/>
            <person name="Chang X."/>
            <person name="Wang W."/>
            <person name="Lv Y."/>
            <person name="Sun Y."/>
            <person name="Ma L."/>
            <person name="Shen B."/>
            <person name="Zhu C."/>
        </authorList>
    </citation>
    <scope>NUCLEOTIDE SEQUENCE [LARGE SCALE GENOMIC DNA]</scope>
</reference>
<sequence>MRPTFGQLIGRVTNTAPVLRIEGSTLHHGAVTCEEIVKPNIPPTERCTGAANRRLSHAKTTETERTGEEIIPEQLYRNNTSCMKVTAGDRIENMQAYQHSSARDRAAIARFDRETEACSNCKTVQK</sequence>
<keyword evidence="4" id="KW-1185">Reference proteome</keyword>
<accession>A0A084VZK2</accession>
<evidence type="ECO:0000313" key="2">
    <source>
        <dbReference type="EMBL" id="KFB43396.1"/>
    </source>
</evidence>
<protein>
    <submittedName>
        <fullName evidence="2 3">Zn-dependent hydrolase of the beta-lactamase fold protein</fullName>
    </submittedName>
</protein>
<dbReference type="EMBL" id="ATLV01018852">
    <property type="status" value="NOT_ANNOTATED_CDS"/>
    <property type="molecule type" value="Genomic_DNA"/>
</dbReference>
<reference evidence="3" key="2">
    <citation type="submission" date="2020-05" db="UniProtKB">
        <authorList>
            <consortium name="EnsemblMetazoa"/>
        </authorList>
    </citation>
    <scope>IDENTIFICATION</scope>
</reference>